<evidence type="ECO:0000256" key="3">
    <source>
        <dbReference type="ARBA" id="ARBA00022692"/>
    </source>
</evidence>
<feature type="domain" description="DUF4131" evidence="8">
    <location>
        <begin position="41"/>
        <end position="184"/>
    </location>
</feature>
<dbReference type="InterPro" id="IPR025405">
    <property type="entry name" value="DUF4131"/>
</dbReference>
<dbReference type="EMBL" id="AWEY01000032">
    <property type="protein sequence ID" value="ERK38935.1"/>
    <property type="molecule type" value="Genomic_DNA"/>
</dbReference>
<evidence type="ECO:0000256" key="2">
    <source>
        <dbReference type="ARBA" id="ARBA00022475"/>
    </source>
</evidence>
<feature type="transmembrane region" description="Helical" evidence="6">
    <location>
        <begin position="388"/>
        <end position="411"/>
    </location>
</feature>
<keyword evidence="4 6" id="KW-1133">Transmembrane helix</keyword>
<keyword evidence="2" id="KW-1003">Cell membrane</keyword>
<reference evidence="9 10" key="1">
    <citation type="submission" date="2013-08" db="EMBL/GenBank/DDBJ databases">
        <authorList>
            <person name="Durkin A.S."/>
            <person name="Haft D.R."/>
            <person name="McCorrison J."/>
            <person name="Torralba M."/>
            <person name="Gillis M."/>
            <person name="Haft D.H."/>
            <person name="Methe B."/>
            <person name="Sutton G."/>
            <person name="Nelson K.E."/>
        </authorList>
    </citation>
    <scope>NUCLEOTIDE SEQUENCE [LARGE SCALE GENOMIC DNA]</scope>
    <source>
        <strain evidence="9 10">F0067</strain>
    </source>
</reference>
<feature type="transmembrane region" description="Helical" evidence="6">
    <location>
        <begin position="487"/>
        <end position="505"/>
    </location>
</feature>
<comment type="caution">
    <text evidence="9">The sequence shown here is derived from an EMBL/GenBank/DDBJ whole genome shotgun (WGS) entry which is preliminary data.</text>
</comment>
<keyword evidence="3 6" id="KW-0812">Transmembrane</keyword>
<dbReference type="InterPro" id="IPR004477">
    <property type="entry name" value="ComEC_N"/>
</dbReference>
<evidence type="ECO:0000256" key="6">
    <source>
        <dbReference type="SAM" id="Phobius"/>
    </source>
</evidence>
<feature type="domain" description="ComEC/Rec2-related protein" evidence="7">
    <location>
        <begin position="242"/>
        <end position="506"/>
    </location>
</feature>
<dbReference type="PATRIC" id="fig|1115809.3.peg.1670"/>
<feature type="transmembrane region" description="Helical" evidence="6">
    <location>
        <begin position="358"/>
        <end position="376"/>
    </location>
</feature>
<dbReference type="PANTHER" id="PTHR30619">
    <property type="entry name" value="DNA INTERNALIZATION/COMPETENCE PROTEIN COMEC/REC2"/>
    <property type="match status" value="1"/>
</dbReference>
<evidence type="ECO:0000256" key="4">
    <source>
        <dbReference type="ARBA" id="ARBA00022989"/>
    </source>
</evidence>
<keyword evidence="5 6" id="KW-0472">Membrane</keyword>
<dbReference type="AlphaFoldDB" id="U2NLI6"/>
<feature type="transmembrane region" description="Helical" evidence="6">
    <location>
        <begin position="291"/>
        <end position="313"/>
    </location>
</feature>
<feature type="transmembrane region" description="Helical" evidence="6">
    <location>
        <begin position="333"/>
        <end position="352"/>
    </location>
</feature>
<dbReference type="Pfam" id="PF13567">
    <property type="entry name" value="DUF4131"/>
    <property type="match status" value="1"/>
</dbReference>
<feature type="transmembrane region" description="Helical" evidence="6">
    <location>
        <begin position="262"/>
        <end position="285"/>
    </location>
</feature>
<keyword evidence="10" id="KW-1185">Reference proteome</keyword>
<dbReference type="InterPro" id="IPR052159">
    <property type="entry name" value="Competence_DNA_uptake"/>
</dbReference>
<evidence type="ECO:0000259" key="7">
    <source>
        <dbReference type="Pfam" id="PF03772"/>
    </source>
</evidence>
<gene>
    <name evidence="9" type="ORF">HMPREF9135_0668</name>
</gene>
<protein>
    <submittedName>
        <fullName evidence="9">Competence protein</fullName>
    </submittedName>
</protein>
<feature type="transmembrane region" description="Helical" evidence="6">
    <location>
        <begin position="417"/>
        <end position="440"/>
    </location>
</feature>
<organism evidence="9 10">
    <name type="scientific">Segatella baroniae F0067</name>
    <dbReference type="NCBI Taxonomy" id="1115809"/>
    <lineage>
        <taxon>Bacteria</taxon>
        <taxon>Pseudomonadati</taxon>
        <taxon>Bacteroidota</taxon>
        <taxon>Bacteroidia</taxon>
        <taxon>Bacteroidales</taxon>
        <taxon>Prevotellaceae</taxon>
        <taxon>Segatella</taxon>
    </lineage>
</organism>
<evidence type="ECO:0000259" key="8">
    <source>
        <dbReference type="Pfam" id="PF13567"/>
    </source>
</evidence>
<evidence type="ECO:0000313" key="10">
    <source>
        <dbReference type="Proteomes" id="UP000016648"/>
    </source>
</evidence>
<feature type="transmembrane region" description="Helical" evidence="6">
    <location>
        <begin position="447"/>
        <end position="467"/>
    </location>
</feature>
<dbReference type="Proteomes" id="UP000016648">
    <property type="component" value="Unassembled WGS sequence"/>
</dbReference>
<evidence type="ECO:0000313" key="9">
    <source>
        <dbReference type="EMBL" id="ERK38935.1"/>
    </source>
</evidence>
<dbReference type="PANTHER" id="PTHR30619:SF1">
    <property type="entry name" value="RECOMBINATION PROTEIN 2"/>
    <property type="match status" value="1"/>
</dbReference>
<comment type="subcellular location">
    <subcellularLocation>
        <location evidence="1">Cell membrane</location>
        <topology evidence="1">Multi-pass membrane protein</topology>
    </subcellularLocation>
</comment>
<evidence type="ECO:0000256" key="5">
    <source>
        <dbReference type="ARBA" id="ARBA00023136"/>
    </source>
</evidence>
<proteinExistence type="predicted"/>
<accession>U2NLI6</accession>
<evidence type="ECO:0000256" key="1">
    <source>
        <dbReference type="ARBA" id="ARBA00004651"/>
    </source>
</evidence>
<sequence length="521" mass="57868">MAIDRKSMNPSLNIQNHLQLNPLLRIAVVLAGGIAAGEHLQLPLSTLLLLCGGNLLAAFFCRGKWQSTAILTATALSGALLITFHHARTARPLPTGSVHYQAVIASQPQVHGKTMRCDLLVTALEGAPLRRPMKVRAAILRHDDRHDSLLTIGNGLVAEAEIKLPEQTTATPHFDYRRWMQVHGYEGETFIPYWKYHTAVFPLHIGRLEKARLWALGLRERLAKDFRRSQMGDEERSLLLAMTLGDKSMLSRQTRDDFSKTGVSHVLALSGLHLSIIYFMLLALFRGNLVGNLLCLTAIWAYAMMVGLPPSVVRSATMITVYGLIAPLHRAKMSMNTLSLTAIIMLVVHPLSLWDVGFQLSFMAVAGIFIYFGPISRTLQTRHRPLRWLTDLMATSLAAQLMTAPLVLHYFGRLSVYFLPANLFVIPLTTLILYGAVAVFATTPFPFLHSLLLRLVGGLATLLVLGVQKTATLPGASIDHVHLGSRGVWLCYLLIALLTAGTWQWRQRWLNRRLRTADPQA</sequence>
<dbReference type="Pfam" id="PF03772">
    <property type="entry name" value="Competence"/>
    <property type="match status" value="1"/>
</dbReference>
<name>U2NLI6_9BACT</name>
<dbReference type="GO" id="GO:0005886">
    <property type="term" value="C:plasma membrane"/>
    <property type="evidence" value="ECO:0007669"/>
    <property type="project" value="UniProtKB-SubCell"/>
</dbReference>
<dbReference type="NCBIfam" id="TIGR00360">
    <property type="entry name" value="ComEC_N-term"/>
    <property type="match status" value="1"/>
</dbReference>